<dbReference type="STRING" id="655353.SAMN04488056_104167"/>
<keyword evidence="2" id="KW-1185">Reference proteome</keyword>
<sequence length="92" mass="10207">MADQTIVNQGSAPEKDMREIDKQKQQALCILGDLWDQASDDGMNIDCLAHAALFQALSSLVLAYGEETVAEFCSDLPDRILCGDYTLDRRIQ</sequence>
<evidence type="ECO:0000313" key="2">
    <source>
        <dbReference type="Proteomes" id="UP000199236"/>
    </source>
</evidence>
<reference evidence="1 2" key="1">
    <citation type="submission" date="2016-10" db="EMBL/GenBank/DDBJ databases">
        <authorList>
            <person name="de Groot N.N."/>
        </authorList>
    </citation>
    <scope>NUCLEOTIDE SEQUENCE [LARGE SCALE GENOMIC DNA]</scope>
    <source>
        <strain evidence="1 2">CGMCC 1.9157</strain>
    </source>
</reference>
<dbReference type="AlphaFoldDB" id="A0A1I5FRB3"/>
<dbReference type="EMBL" id="FOVR01000004">
    <property type="protein sequence ID" value="SFO26159.1"/>
    <property type="molecule type" value="Genomic_DNA"/>
</dbReference>
<evidence type="ECO:0000313" key="1">
    <source>
        <dbReference type="EMBL" id="SFO26159.1"/>
    </source>
</evidence>
<accession>A0A1I5FRB3</accession>
<proteinExistence type="predicted"/>
<name>A0A1I5FRB3_9HYPH</name>
<dbReference type="RefSeq" id="WP_244544662.1">
    <property type="nucleotide sequence ID" value="NZ_FOVR01000004.1"/>
</dbReference>
<dbReference type="Proteomes" id="UP000199236">
    <property type="component" value="Unassembled WGS sequence"/>
</dbReference>
<organism evidence="1 2">
    <name type="scientific">Cohaesibacter marisflavi</name>
    <dbReference type="NCBI Taxonomy" id="655353"/>
    <lineage>
        <taxon>Bacteria</taxon>
        <taxon>Pseudomonadati</taxon>
        <taxon>Pseudomonadota</taxon>
        <taxon>Alphaproteobacteria</taxon>
        <taxon>Hyphomicrobiales</taxon>
        <taxon>Cohaesibacteraceae</taxon>
    </lineage>
</organism>
<gene>
    <name evidence="1" type="ORF">SAMN04488056_104167</name>
</gene>
<protein>
    <submittedName>
        <fullName evidence="1">Uncharacterized protein</fullName>
    </submittedName>
</protein>